<dbReference type="PROSITE" id="PS50082">
    <property type="entry name" value="WD_REPEATS_2"/>
    <property type="match status" value="1"/>
</dbReference>
<keyword evidence="4" id="KW-1185">Reference proteome</keyword>
<feature type="repeat" description="WD" evidence="1">
    <location>
        <begin position="314"/>
        <end position="341"/>
    </location>
</feature>
<dbReference type="InterPro" id="IPR001680">
    <property type="entry name" value="WD40_rpt"/>
</dbReference>
<reference evidence="3" key="1">
    <citation type="submission" date="2020-06" db="EMBL/GenBank/DDBJ databases">
        <title>WGS assembly of Ceratodon purpureus strain R40.</title>
        <authorList>
            <person name="Carey S.B."/>
            <person name="Jenkins J."/>
            <person name="Shu S."/>
            <person name="Lovell J.T."/>
            <person name="Sreedasyam A."/>
            <person name="Maumus F."/>
            <person name="Tiley G.P."/>
            <person name="Fernandez-Pozo N."/>
            <person name="Barry K."/>
            <person name="Chen C."/>
            <person name="Wang M."/>
            <person name="Lipzen A."/>
            <person name="Daum C."/>
            <person name="Saski C.A."/>
            <person name="Payton A.C."/>
            <person name="Mcbreen J.C."/>
            <person name="Conrad R.E."/>
            <person name="Kollar L.M."/>
            <person name="Olsson S."/>
            <person name="Huttunen S."/>
            <person name="Landis J.B."/>
            <person name="Wickett N.J."/>
            <person name="Johnson M.G."/>
            <person name="Rensing S.A."/>
            <person name="Grimwood J."/>
            <person name="Schmutz J."/>
            <person name="Mcdaniel S.F."/>
        </authorList>
    </citation>
    <scope>NUCLEOTIDE SEQUENCE</scope>
    <source>
        <strain evidence="3">R40</strain>
    </source>
</reference>
<evidence type="ECO:0000256" key="1">
    <source>
        <dbReference type="PROSITE-ProRule" id="PRU00221"/>
    </source>
</evidence>
<proteinExistence type="predicted"/>
<dbReference type="SMART" id="SM00320">
    <property type="entry name" value="WD40"/>
    <property type="match status" value="5"/>
</dbReference>
<dbReference type="InterPro" id="IPR015943">
    <property type="entry name" value="WD40/YVTN_repeat-like_dom_sf"/>
</dbReference>
<dbReference type="AlphaFoldDB" id="A0A8T0GJT7"/>
<feature type="compositionally biased region" description="Basic and acidic residues" evidence="2">
    <location>
        <begin position="32"/>
        <end position="47"/>
    </location>
</feature>
<feature type="region of interest" description="Disordered" evidence="2">
    <location>
        <begin position="31"/>
        <end position="148"/>
    </location>
</feature>
<evidence type="ECO:0008006" key="5">
    <source>
        <dbReference type="Google" id="ProtNLM"/>
    </source>
</evidence>
<keyword evidence="1" id="KW-0853">WD repeat</keyword>
<comment type="caution">
    <text evidence="3">The sequence shown here is derived from an EMBL/GenBank/DDBJ whole genome shotgun (WGS) entry which is preliminary data.</text>
</comment>
<feature type="compositionally biased region" description="Polar residues" evidence="2">
    <location>
        <begin position="115"/>
        <end position="129"/>
    </location>
</feature>
<name>A0A8T0GJT7_CERPU</name>
<dbReference type="Pfam" id="PF00400">
    <property type="entry name" value="WD40"/>
    <property type="match status" value="3"/>
</dbReference>
<evidence type="ECO:0000256" key="2">
    <source>
        <dbReference type="SAM" id="MobiDB-lite"/>
    </source>
</evidence>
<feature type="compositionally biased region" description="Polar residues" evidence="2">
    <location>
        <begin position="86"/>
        <end position="108"/>
    </location>
</feature>
<organism evidence="3 4">
    <name type="scientific">Ceratodon purpureus</name>
    <name type="common">Fire moss</name>
    <name type="synonym">Dicranum purpureum</name>
    <dbReference type="NCBI Taxonomy" id="3225"/>
    <lineage>
        <taxon>Eukaryota</taxon>
        <taxon>Viridiplantae</taxon>
        <taxon>Streptophyta</taxon>
        <taxon>Embryophyta</taxon>
        <taxon>Bryophyta</taxon>
        <taxon>Bryophytina</taxon>
        <taxon>Bryopsida</taxon>
        <taxon>Dicranidae</taxon>
        <taxon>Pseudoditrichales</taxon>
        <taxon>Ditrichaceae</taxon>
        <taxon>Ceratodon</taxon>
    </lineage>
</organism>
<dbReference type="SUPFAM" id="SSF50978">
    <property type="entry name" value="WD40 repeat-like"/>
    <property type="match status" value="1"/>
</dbReference>
<dbReference type="EMBL" id="CM026431">
    <property type="protein sequence ID" value="KAG0559796.1"/>
    <property type="molecule type" value="Genomic_DNA"/>
</dbReference>
<dbReference type="PANTHER" id="PTHR47198:SF1">
    <property type="entry name" value="WD REPEAT-CONTAINING PROTEIN 91-LIKE ISOFORM X1"/>
    <property type="match status" value="1"/>
</dbReference>
<dbReference type="Gene3D" id="2.130.10.10">
    <property type="entry name" value="YVTN repeat-like/Quinoprotein amine dehydrogenase"/>
    <property type="match status" value="2"/>
</dbReference>
<dbReference type="InterPro" id="IPR036322">
    <property type="entry name" value="WD40_repeat_dom_sf"/>
</dbReference>
<dbReference type="Proteomes" id="UP000822688">
    <property type="component" value="Chromosome 10"/>
</dbReference>
<gene>
    <name evidence="3" type="ORF">KC19_10G129600</name>
</gene>
<sequence>MREVINTKDDEIAYLRSAKGAAYQLQNFFCRDSPRHGSDPRVKKVVPDYRVSPPVTHIKSPLSSGGSIEERENEGDNEAAAKDEFNPSSTSGDFSESGKSSERTNSSKWRPLLRRNSSIRSTYSGGSQLEKTDFEVSDATNSREKEGEVSQVAIQYQEAFSGHTSPITKCRYSATGAKIAITSVNGTVRILSSDVAVASSQNATISAGAEVLALEWEHLSDRMLLFGTAERNIKAWNVEAKRVVCDLTTEAMFPRVLDLRCSPTDSVFCCAAASETTTPGEGVHGLGYGSLTIWNMRTWKAMTSLQLGHEPPVMTSVCFNDNGKILAAGATDGKIRIFDLRENLPKIGWPAHAGCAVSCVRFGHDQNSVFSLGADGKIFEWSLHNQGQVLHKANASSYCALPSGTLPRHEFAIGSGGRYVLLTSNTTTAPLYKWGSPLTHKNLEHTSVITSVDRHPSLPMFLTGSSDHSIRVTAVG</sequence>
<evidence type="ECO:0000313" key="4">
    <source>
        <dbReference type="Proteomes" id="UP000822688"/>
    </source>
</evidence>
<protein>
    <recommendedName>
        <fullName evidence="5">Anaphase-promoting complex subunit 4 WD40 domain-containing protein</fullName>
    </recommendedName>
</protein>
<accession>A0A8T0GJT7</accession>
<dbReference type="PANTHER" id="PTHR47198">
    <property type="entry name" value="OS05G0299300 PROTEIN"/>
    <property type="match status" value="1"/>
</dbReference>
<evidence type="ECO:0000313" key="3">
    <source>
        <dbReference type="EMBL" id="KAG0559796.1"/>
    </source>
</evidence>